<evidence type="ECO:0000256" key="4">
    <source>
        <dbReference type="SAM" id="MobiDB-lite"/>
    </source>
</evidence>
<feature type="domain" description="C2H2-type" evidence="5">
    <location>
        <begin position="430"/>
        <end position="455"/>
    </location>
</feature>
<evidence type="ECO:0000313" key="6">
    <source>
        <dbReference type="EMBL" id="CCD49165.1"/>
    </source>
</evidence>
<dbReference type="STRING" id="999810.G2Y989"/>
<feature type="region of interest" description="Disordered" evidence="4">
    <location>
        <begin position="274"/>
        <end position="306"/>
    </location>
</feature>
<name>G2Y989_BOTF4</name>
<feature type="domain" description="C2H2-type" evidence="5">
    <location>
        <begin position="396"/>
        <end position="424"/>
    </location>
</feature>
<evidence type="ECO:0000259" key="5">
    <source>
        <dbReference type="SMART" id="SM00355"/>
    </source>
</evidence>
<evidence type="ECO:0000256" key="1">
    <source>
        <dbReference type="ARBA" id="ARBA00022574"/>
    </source>
</evidence>
<reference evidence="7" key="1">
    <citation type="journal article" date="2011" name="PLoS Genet.">
        <title>Genomic analysis of the necrotrophic fungal pathogens Sclerotinia sclerotiorum and Botrytis cinerea.</title>
        <authorList>
            <person name="Amselem J."/>
            <person name="Cuomo C.A."/>
            <person name="van Kan J.A."/>
            <person name="Viaud M."/>
            <person name="Benito E.P."/>
            <person name="Couloux A."/>
            <person name="Coutinho P.M."/>
            <person name="de Vries R.P."/>
            <person name="Dyer P.S."/>
            <person name="Fillinger S."/>
            <person name="Fournier E."/>
            <person name="Gout L."/>
            <person name="Hahn M."/>
            <person name="Kohn L."/>
            <person name="Lapalu N."/>
            <person name="Plummer K.M."/>
            <person name="Pradier J.M."/>
            <person name="Quevillon E."/>
            <person name="Sharon A."/>
            <person name="Simon A."/>
            <person name="ten Have A."/>
            <person name="Tudzynski B."/>
            <person name="Tudzynski P."/>
            <person name="Wincker P."/>
            <person name="Andrew M."/>
            <person name="Anthouard V."/>
            <person name="Beever R.E."/>
            <person name="Beffa R."/>
            <person name="Benoit I."/>
            <person name="Bouzid O."/>
            <person name="Brault B."/>
            <person name="Chen Z."/>
            <person name="Choquer M."/>
            <person name="Collemare J."/>
            <person name="Cotton P."/>
            <person name="Danchin E.G."/>
            <person name="Da Silva C."/>
            <person name="Gautier A."/>
            <person name="Giraud C."/>
            <person name="Giraud T."/>
            <person name="Gonzalez C."/>
            <person name="Grossetete S."/>
            <person name="Guldener U."/>
            <person name="Henrissat B."/>
            <person name="Howlett B.J."/>
            <person name="Kodira C."/>
            <person name="Kretschmer M."/>
            <person name="Lappartient A."/>
            <person name="Leroch M."/>
            <person name="Levis C."/>
            <person name="Mauceli E."/>
            <person name="Neuveglise C."/>
            <person name="Oeser B."/>
            <person name="Pearson M."/>
            <person name="Poulain J."/>
            <person name="Poussereau N."/>
            <person name="Quesneville H."/>
            <person name="Rascle C."/>
            <person name="Schumacher J."/>
            <person name="Segurens B."/>
            <person name="Sexton A."/>
            <person name="Silva E."/>
            <person name="Sirven C."/>
            <person name="Soanes D.M."/>
            <person name="Talbot N.J."/>
            <person name="Templeton M."/>
            <person name="Yandava C."/>
            <person name="Yarden O."/>
            <person name="Zeng Q."/>
            <person name="Rollins J.A."/>
            <person name="Lebrun M.H."/>
            <person name="Dickman M."/>
        </authorList>
    </citation>
    <scope>NUCLEOTIDE SEQUENCE [LARGE SCALE GENOMIC DNA]</scope>
    <source>
        <strain evidence="7">T4</strain>
    </source>
</reference>
<proteinExistence type="predicted"/>
<dbReference type="InterPro" id="IPR020472">
    <property type="entry name" value="WD40_PAC1"/>
</dbReference>
<feature type="repeat" description="WD" evidence="3">
    <location>
        <begin position="648"/>
        <end position="689"/>
    </location>
</feature>
<dbReference type="PRINTS" id="PR00320">
    <property type="entry name" value="GPROTEINBRPT"/>
</dbReference>
<feature type="compositionally biased region" description="Polar residues" evidence="4">
    <location>
        <begin position="129"/>
        <end position="150"/>
    </location>
</feature>
<dbReference type="InterPro" id="IPR036322">
    <property type="entry name" value="WD40_repeat_dom_sf"/>
</dbReference>
<feature type="domain" description="C2H2-type" evidence="5">
    <location>
        <begin position="480"/>
        <end position="509"/>
    </location>
</feature>
<keyword evidence="2" id="KW-0677">Repeat</keyword>
<feature type="repeat" description="WD" evidence="3">
    <location>
        <begin position="904"/>
        <end position="938"/>
    </location>
</feature>
<feature type="compositionally biased region" description="Polar residues" evidence="4">
    <location>
        <begin position="274"/>
        <end position="283"/>
    </location>
</feature>
<gene>
    <name evidence="6" type="ORF">BofuT4_P030410.1</name>
</gene>
<feature type="repeat" description="WD" evidence="3">
    <location>
        <begin position="818"/>
        <end position="859"/>
    </location>
</feature>
<dbReference type="PANTHER" id="PTHR44129">
    <property type="entry name" value="WD REPEAT-CONTAINING PROTEIN POP1"/>
    <property type="match status" value="1"/>
</dbReference>
<protein>
    <submittedName>
        <fullName evidence="6">Similar to transcription factor Zn, C2H2</fullName>
    </submittedName>
</protein>
<dbReference type="InterPro" id="IPR013087">
    <property type="entry name" value="Znf_C2H2_type"/>
</dbReference>
<dbReference type="HOGENOM" id="CLU_013634_0_0_1"/>
<evidence type="ECO:0000256" key="2">
    <source>
        <dbReference type="ARBA" id="ARBA00022737"/>
    </source>
</evidence>
<dbReference type="SMART" id="SM00320">
    <property type="entry name" value="WD40"/>
    <property type="match status" value="7"/>
</dbReference>
<dbReference type="AlphaFoldDB" id="G2Y989"/>
<dbReference type="InterPro" id="IPR050349">
    <property type="entry name" value="WD_LIS1/nudF_dynein_reg"/>
</dbReference>
<evidence type="ECO:0000256" key="3">
    <source>
        <dbReference type="PROSITE-ProRule" id="PRU00221"/>
    </source>
</evidence>
<evidence type="ECO:0000313" key="7">
    <source>
        <dbReference type="Proteomes" id="UP000008177"/>
    </source>
</evidence>
<dbReference type="Gene3D" id="2.130.10.10">
    <property type="entry name" value="YVTN repeat-like/Quinoprotein amine dehydrogenase"/>
    <property type="match status" value="4"/>
</dbReference>
<organism evidence="6 7">
    <name type="scientific">Botryotinia fuckeliana (strain T4)</name>
    <name type="common">Noble rot fungus</name>
    <name type="synonym">Botrytis cinerea</name>
    <dbReference type="NCBI Taxonomy" id="999810"/>
    <lineage>
        <taxon>Eukaryota</taxon>
        <taxon>Fungi</taxon>
        <taxon>Dikarya</taxon>
        <taxon>Ascomycota</taxon>
        <taxon>Pezizomycotina</taxon>
        <taxon>Leotiomycetes</taxon>
        <taxon>Helotiales</taxon>
        <taxon>Sclerotiniaceae</taxon>
        <taxon>Botrytis</taxon>
    </lineage>
</organism>
<feature type="repeat" description="WD" evidence="3">
    <location>
        <begin position="775"/>
        <end position="816"/>
    </location>
</feature>
<keyword evidence="1 3" id="KW-0853">WD repeat</keyword>
<feature type="repeat" description="WD" evidence="3">
    <location>
        <begin position="732"/>
        <end position="773"/>
    </location>
</feature>
<dbReference type="CDD" id="cd00200">
    <property type="entry name" value="WD40"/>
    <property type="match status" value="1"/>
</dbReference>
<dbReference type="EMBL" id="FQ790300">
    <property type="protein sequence ID" value="CCD49165.1"/>
    <property type="molecule type" value="Genomic_DNA"/>
</dbReference>
<dbReference type="SUPFAM" id="SSF50978">
    <property type="entry name" value="WD40 repeat-like"/>
    <property type="match status" value="1"/>
</dbReference>
<feature type="repeat" description="WD" evidence="3">
    <location>
        <begin position="861"/>
        <end position="902"/>
    </location>
</feature>
<feature type="repeat" description="WD" evidence="3">
    <location>
        <begin position="690"/>
        <end position="731"/>
    </location>
</feature>
<sequence length="946" mass="103843">METSGVIFEATAACTQSFKACLAAKALTKNEWAENRLADFNLWASGIGASTRSRASLDSRLALRPETRNVIANVLRLLAETVDKCKKLGEALPPSVSGQLLIDVWGHAAISETTQIISELSDDEDSRGRQATLSPEESTPRSFSPWSDASDTQLENEVESLCSSDPLHKTIKDVEMMLDQLARIAVAVRRSGRRSRLQKADQRFKPAEHEELQKHLTTILLARPEFSEDQIDVSKLSEIQQRLVHCNLMRRNRLLYAQQHSIWLDTDAAARLSQGQANNTHPTASEEPAKEKQKSLPLTTKPSSEAPAVLANPTIRTGTSASAVSNSVTLPLDVLPVPAASTIMSSTVINLKYPRPPKIEKGARIFMCPCCCQTLPVTLSEGNRWKKHVADDLSPYTCILPDCVNPEVLFSTKETWRQHLLEGHQSFEYWVCFVCGDDKRFQNEDAFTEHTKTLHAASVKPDQIPLLRDICKRSTPMEIRSCPLCNWPDGEKGTVDQGVLLDHIAIGIHSFSLRALPWADDNGQETDERINSSANKVYDWLATSKLLKNPREERPSRDSKVYYSEHFQRHAYFANSSAASSSSELESDDSIKKELNKWKKEGSVSFGSIESEYLSKDGAGNETVPYSQIDFNNAIGVNASMGATLHTLEGHAHPVTSVAFSPDSKQIVSGSLDNTIKLWDITTGAMLQTLEGHTDSVTSVAFSPDSKQIVSGSWDYKVRLWDTMTGAMLQTLEGHTNIVISVAFSPDGKQVVSGSDDDTVRLWDTATGLQIQPTLEGHKDLVNSVAFSPDGKQVVSGSDDDTVRLWDTATGLQIQPTLEGHKDLVNSVAFSPDGKQVVSGSYDKTVRLWDTATGLQIQPTLEGHKDSVNSVAFSPDGKQVVSGSDDNTVRLWDTATGLQIQPTLEGHKNLVNSIAFSPDGKQVVSGSDDKTVRLWDISPMIQAALA</sequence>
<dbReference type="PROSITE" id="PS50082">
    <property type="entry name" value="WD_REPEATS_2"/>
    <property type="match status" value="7"/>
</dbReference>
<dbReference type="InterPro" id="IPR019775">
    <property type="entry name" value="WD40_repeat_CS"/>
</dbReference>
<dbReference type="InParanoid" id="G2Y989"/>
<dbReference type="PROSITE" id="PS00678">
    <property type="entry name" value="WD_REPEATS_1"/>
    <property type="match status" value="6"/>
</dbReference>
<dbReference type="PROSITE" id="PS50294">
    <property type="entry name" value="WD_REPEATS_REGION"/>
    <property type="match status" value="7"/>
</dbReference>
<dbReference type="InterPro" id="IPR015943">
    <property type="entry name" value="WD40/YVTN_repeat-like_dom_sf"/>
</dbReference>
<dbReference type="Pfam" id="PF00400">
    <property type="entry name" value="WD40"/>
    <property type="match status" value="7"/>
</dbReference>
<dbReference type="SMART" id="SM00355">
    <property type="entry name" value="ZnF_C2H2"/>
    <property type="match status" value="3"/>
</dbReference>
<feature type="region of interest" description="Disordered" evidence="4">
    <location>
        <begin position="119"/>
        <end position="150"/>
    </location>
</feature>
<accession>G2Y989</accession>
<dbReference type="InterPro" id="IPR001680">
    <property type="entry name" value="WD40_rpt"/>
</dbReference>
<dbReference type="Proteomes" id="UP000008177">
    <property type="component" value="Unplaced contigs"/>
</dbReference>